<feature type="region of interest" description="Glutamate--cysteine ligase" evidence="13">
    <location>
        <begin position="1"/>
        <end position="333"/>
    </location>
</feature>
<name>S1N4A3_9ENTE</name>
<accession>S1N4A3</accession>
<sequence length="750" mass="85952">MDFNQLFHQPSVRPYLMSARFGLEKESQRVDLKGNLAKTNHPATLGSRDFHPNIQTDFAETQVELITPVRASIPEVLRQLAMLHDVIYRSMPKEEMLWPLSMPPALPESEDEIIIAKLTDQEVAYREYLAKVYGKRKQMVSGIHVNFEFAEELFRALFAEQDEWTDFEEFKTATYLHVAQQYLHYRYIYTYFYGAAPYALDNYFTEDAPTQPVRSLRNSNYGYKNKEELKVSYRSFACYRQSLADLVAQGKLIAEKEFYSAVRLRHNRQVPDSASIQYIELRNVDLNPFEENGINAEQLTFLQAFLLFLCTKEKVEAVEDYIRMGEITNHTVAIEHPFAVSSLQNELQSFMTAFKAFISDYQLPIDPEYVANWESMVAHPELTLAGRLLTALNGRNQADWAVEAGLAYHKKAWAHPYQLAGYRGMELSTQILMFDAIQKGVQVEVLDEQDQFIQLTYQGKTEYVKKANMTSKDCYVVPLMMENKVVTKKILAKAGFNVPSGAEYHDFDLALADYEKYRQQAIVVKPKSTNYGLGITIFKEAFSQDDYKEALLFAFKEDQDVLVERFIEGTEYRFFVINQEVQGIMLRVPANVIGDGIHTIRELVEQKNTDPLRGRHHRYPLEKIRLGEIEALNLKEQGYQFDDILAKGQKVYLRENSNISTGGDSIDMTDAIGEDYKTIAVQAAKALGAEICGMDLIIPDYQQAASSPDAYAIIEANFNPAMHMHAYPYQGKGRRLTLSVLQLLFPDLTV</sequence>
<dbReference type="GO" id="GO:0005524">
    <property type="term" value="F:ATP binding"/>
    <property type="evidence" value="ECO:0007669"/>
    <property type="project" value="UniProtKB-UniRule"/>
</dbReference>
<dbReference type="GO" id="GO:0004357">
    <property type="term" value="F:glutamate-cysteine ligase activity"/>
    <property type="evidence" value="ECO:0007669"/>
    <property type="project" value="UniProtKB-UniRule"/>
</dbReference>
<comment type="subunit">
    <text evidence="13">Monomer.</text>
</comment>
<keyword evidence="6" id="KW-0479">Metal-binding</keyword>
<dbReference type="UniPathway" id="UPA00142">
    <property type="reaction ID" value="UER00209"/>
</dbReference>
<dbReference type="Proteomes" id="UP000014113">
    <property type="component" value="Unassembled WGS sequence"/>
</dbReference>
<evidence type="ECO:0000256" key="1">
    <source>
        <dbReference type="ARBA" id="ARBA00001936"/>
    </source>
</evidence>
<dbReference type="eggNOG" id="COG2918">
    <property type="taxonomic scope" value="Bacteria"/>
</dbReference>
<evidence type="ECO:0000256" key="2">
    <source>
        <dbReference type="ARBA" id="ARBA00001946"/>
    </source>
</evidence>
<dbReference type="PROSITE" id="PS50975">
    <property type="entry name" value="ATP_GRASP"/>
    <property type="match status" value="1"/>
</dbReference>
<evidence type="ECO:0000256" key="9">
    <source>
        <dbReference type="ARBA" id="ARBA00022842"/>
    </source>
</evidence>
<evidence type="ECO:0000256" key="11">
    <source>
        <dbReference type="ARBA" id="ARBA00023268"/>
    </source>
</evidence>
<dbReference type="InterPro" id="IPR007370">
    <property type="entry name" value="Glu_cys_ligase"/>
</dbReference>
<dbReference type="HAMAP" id="MF_00782">
    <property type="entry name" value="Glut_biosynth"/>
    <property type="match status" value="1"/>
</dbReference>
<dbReference type="InterPro" id="IPR011761">
    <property type="entry name" value="ATP-grasp"/>
</dbReference>
<evidence type="ECO:0000256" key="5">
    <source>
        <dbReference type="ARBA" id="ARBA00022684"/>
    </source>
</evidence>
<dbReference type="GO" id="GO:0046872">
    <property type="term" value="F:metal ion binding"/>
    <property type="evidence" value="ECO:0007669"/>
    <property type="project" value="UniProtKB-KW"/>
</dbReference>
<keyword evidence="9" id="KW-0460">Magnesium</keyword>
<keyword evidence="10" id="KW-0464">Manganese</keyword>
<evidence type="ECO:0000256" key="4">
    <source>
        <dbReference type="ARBA" id="ARBA00022598"/>
    </source>
</evidence>
<comment type="similarity">
    <text evidence="13">In the N-terminal section; belongs to the glutamate--cysteine ligase type 1 family. Type 2 subfamily.</text>
</comment>
<comment type="catalytic activity">
    <reaction evidence="13">
        <text>gamma-L-glutamyl-L-cysteine + glycine + ATP = glutathione + ADP + phosphate + H(+)</text>
        <dbReference type="Rhea" id="RHEA:13557"/>
        <dbReference type="ChEBI" id="CHEBI:15378"/>
        <dbReference type="ChEBI" id="CHEBI:30616"/>
        <dbReference type="ChEBI" id="CHEBI:43474"/>
        <dbReference type="ChEBI" id="CHEBI:57305"/>
        <dbReference type="ChEBI" id="CHEBI:57925"/>
        <dbReference type="ChEBI" id="CHEBI:58173"/>
        <dbReference type="ChEBI" id="CHEBI:456216"/>
        <dbReference type="EC" id="6.3.2.3"/>
    </reaction>
</comment>
<dbReference type="InterPro" id="IPR013815">
    <property type="entry name" value="ATP_grasp_subdomain_1"/>
</dbReference>
<dbReference type="GO" id="GO:0004363">
    <property type="term" value="F:glutathione synthase activity"/>
    <property type="evidence" value="ECO:0007669"/>
    <property type="project" value="UniProtKB-UniRule"/>
</dbReference>
<comment type="catalytic activity">
    <reaction evidence="12 13">
        <text>L-cysteine + L-glutamate + ATP = gamma-L-glutamyl-L-cysteine + ADP + phosphate + H(+)</text>
        <dbReference type="Rhea" id="RHEA:13285"/>
        <dbReference type="ChEBI" id="CHEBI:15378"/>
        <dbReference type="ChEBI" id="CHEBI:29985"/>
        <dbReference type="ChEBI" id="CHEBI:30616"/>
        <dbReference type="ChEBI" id="CHEBI:35235"/>
        <dbReference type="ChEBI" id="CHEBI:43474"/>
        <dbReference type="ChEBI" id="CHEBI:58173"/>
        <dbReference type="ChEBI" id="CHEBI:456216"/>
        <dbReference type="EC" id="6.3.2.2"/>
    </reaction>
</comment>
<comment type="function">
    <text evidence="13">Synthesizes glutathione from L-glutamate and L-cysteine via gamma-L-glutamyl-L-cysteine.</text>
</comment>
<dbReference type="Pfam" id="PF18419">
    <property type="entry name" value="ATP-grasp_6"/>
    <property type="match status" value="1"/>
</dbReference>
<dbReference type="PANTHER" id="PTHR38761">
    <property type="entry name" value="GLUTAMATE--CYSTEINE LIGASE"/>
    <property type="match status" value="1"/>
</dbReference>
<dbReference type="eggNOG" id="COG0151">
    <property type="taxonomic scope" value="Bacteria"/>
</dbReference>
<dbReference type="NCBIfam" id="NF002688">
    <property type="entry name" value="PRK02471.1"/>
    <property type="match status" value="1"/>
</dbReference>
<dbReference type="RefSeq" id="WP_016183648.1">
    <property type="nucleotide sequence ID" value="NZ_JXKI01000013.1"/>
</dbReference>
<gene>
    <name evidence="13" type="primary">gshAB</name>
    <name evidence="13" type="synonym">gshF</name>
    <name evidence="15" type="ORF">I568_02126</name>
</gene>
<proteinExistence type="inferred from homology"/>
<dbReference type="SUPFAM" id="SSF55931">
    <property type="entry name" value="Glutamine synthetase/guanido kinase"/>
    <property type="match status" value="1"/>
</dbReference>
<dbReference type="SUPFAM" id="SSF56059">
    <property type="entry name" value="Glutathione synthetase ATP-binding domain-like"/>
    <property type="match status" value="1"/>
</dbReference>
<dbReference type="PATRIC" id="fig|1121865.3.peg.1474"/>
<comment type="cofactor">
    <cofactor evidence="1">
        <name>Mn(2+)</name>
        <dbReference type="ChEBI" id="CHEBI:29035"/>
    </cofactor>
</comment>
<protein>
    <recommendedName>
        <fullName evidence="13">Glutathione biosynthesis bifunctional protein GshAB</fullName>
    </recommendedName>
    <alternativeName>
        <fullName evidence="13">Gamma-GCS-GS</fullName>
        <shortName evidence="13">GCS-GS</shortName>
    </alternativeName>
    <domain>
        <recommendedName>
            <fullName evidence="13">Glutamate--cysteine ligase</fullName>
            <ecNumber evidence="13">6.3.2.2</ecNumber>
        </recommendedName>
        <alternativeName>
            <fullName evidence="13">Gamma-ECS</fullName>
            <shortName evidence="13">GCS</shortName>
        </alternativeName>
        <alternativeName>
            <fullName evidence="13">Gamma-glutamylcysteine synthetase</fullName>
        </alternativeName>
    </domain>
    <domain>
        <recommendedName>
            <fullName evidence="13">Glutathione synthetase</fullName>
            <ecNumber evidence="13">6.3.2.3</ecNumber>
        </recommendedName>
        <alternativeName>
            <fullName evidence="13">GSH synthetase</fullName>
            <shortName evidence="13">GS</shortName>
            <shortName evidence="13">GSH-S</shortName>
            <shortName evidence="13">GSHase</shortName>
        </alternativeName>
        <alternativeName>
            <fullName evidence="13">Glutathione synthase</fullName>
        </alternativeName>
    </domain>
</protein>
<keyword evidence="11 13" id="KW-0511">Multifunctional enzyme</keyword>
<comment type="pathway">
    <text evidence="13">Sulfur metabolism; glutathione biosynthesis; glutathione from L-cysteine and L-glutamate: step 2/2.</text>
</comment>
<dbReference type="EC" id="6.3.2.2" evidence="13"/>
<evidence type="ECO:0000256" key="8">
    <source>
        <dbReference type="ARBA" id="ARBA00022840"/>
    </source>
</evidence>
<dbReference type="STRING" id="1121865.OMW_01511"/>
<dbReference type="NCBIfam" id="TIGR01435">
    <property type="entry name" value="glu_cys_lig_rel"/>
    <property type="match status" value="1"/>
</dbReference>
<keyword evidence="5 13" id="KW-0317">Glutathione biosynthesis</keyword>
<dbReference type="Gene3D" id="3.30.1490.20">
    <property type="entry name" value="ATP-grasp fold, A domain"/>
    <property type="match status" value="1"/>
</dbReference>
<evidence type="ECO:0000256" key="7">
    <source>
        <dbReference type="ARBA" id="ARBA00022741"/>
    </source>
</evidence>
<dbReference type="InterPro" id="IPR006334">
    <property type="entry name" value="Glut_cys_ligase"/>
</dbReference>
<dbReference type="OrthoDB" id="9803907at2"/>
<comment type="pathway">
    <text evidence="3 13">Sulfur metabolism; glutathione biosynthesis; glutathione from L-cysteine and L-glutamate: step 1/2.</text>
</comment>
<evidence type="ECO:0000256" key="3">
    <source>
        <dbReference type="ARBA" id="ARBA00005006"/>
    </source>
</evidence>
<feature type="domain" description="ATP-grasp" evidence="14">
    <location>
        <begin position="488"/>
        <end position="745"/>
    </location>
</feature>
<reference evidence="15 16" key="1">
    <citation type="submission" date="2013-03" db="EMBL/GenBank/DDBJ databases">
        <title>The Genome Sequence of Enterococcus columbae ATCC_51263 (PacBio/Illumina hybrid assembly).</title>
        <authorList>
            <consortium name="The Broad Institute Genomics Platform"/>
            <consortium name="The Broad Institute Genome Sequencing Center for Infectious Disease"/>
            <person name="Earl A."/>
            <person name="Russ C."/>
            <person name="Gilmore M."/>
            <person name="Surin D."/>
            <person name="Walker B."/>
            <person name="Young S."/>
            <person name="Zeng Q."/>
            <person name="Gargeya S."/>
            <person name="Fitzgerald M."/>
            <person name="Haas B."/>
            <person name="Abouelleil A."/>
            <person name="Allen A.W."/>
            <person name="Alvarado L."/>
            <person name="Arachchi H.M."/>
            <person name="Berlin A.M."/>
            <person name="Chapman S.B."/>
            <person name="Gainer-Dewar J."/>
            <person name="Goldberg J."/>
            <person name="Griggs A."/>
            <person name="Gujja S."/>
            <person name="Hansen M."/>
            <person name="Howarth C."/>
            <person name="Imamovic A."/>
            <person name="Ireland A."/>
            <person name="Larimer J."/>
            <person name="McCowan C."/>
            <person name="Murphy C."/>
            <person name="Pearson M."/>
            <person name="Poon T.W."/>
            <person name="Priest M."/>
            <person name="Roberts A."/>
            <person name="Saif S."/>
            <person name="Shea T."/>
            <person name="Sisk P."/>
            <person name="Sykes S."/>
            <person name="Wortman J."/>
            <person name="Nusbaum C."/>
            <person name="Birren B."/>
        </authorList>
    </citation>
    <scope>NUCLEOTIDE SEQUENCE [LARGE SCALE GENOMIC DNA]</scope>
    <source>
        <strain evidence="15 16">ATCC 51263</strain>
    </source>
</reference>
<dbReference type="InterPro" id="IPR014746">
    <property type="entry name" value="Gln_synth/guanido_kin_cat_dom"/>
</dbReference>
<evidence type="ECO:0000256" key="12">
    <source>
        <dbReference type="ARBA" id="ARBA00048819"/>
    </source>
</evidence>
<dbReference type="EMBL" id="ASWJ01000009">
    <property type="protein sequence ID" value="EOW80423.1"/>
    <property type="molecule type" value="Genomic_DNA"/>
</dbReference>
<dbReference type="GO" id="GO:0005829">
    <property type="term" value="C:cytosol"/>
    <property type="evidence" value="ECO:0007669"/>
    <property type="project" value="TreeGrafter"/>
</dbReference>
<evidence type="ECO:0000256" key="6">
    <source>
        <dbReference type="ARBA" id="ARBA00022723"/>
    </source>
</evidence>
<dbReference type="InterPro" id="IPR040657">
    <property type="entry name" value="GshAB_ATP-grasp"/>
</dbReference>
<keyword evidence="7 13" id="KW-0547">Nucleotide-binding</keyword>
<dbReference type="Gene3D" id="3.30.590.20">
    <property type="match status" value="1"/>
</dbReference>
<organism evidence="15 16">
    <name type="scientific">Enterococcus columbae DSM 7374 = ATCC 51263</name>
    <dbReference type="NCBI Taxonomy" id="1121865"/>
    <lineage>
        <taxon>Bacteria</taxon>
        <taxon>Bacillati</taxon>
        <taxon>Bacillota</taxon>
        <taxon>Bacilli</taxon>
        <taxon>Lactobacillales</taxon>
        <taxon>Enterococcaceae</taxon>
        <taxon>Enterococcus</taxon>
    </lineage>
</organism>
<comment type="cofactor">
    <cofactor evidence="2">
        <name>Mg(2+)</name>
        <dbReference type="ChEBI" id="CHEBI:18420"/>
    </cofactor>
</comment>
<evidence type="ECO:0000259" key="14">
    <source>
        <dbReference type="PROSITE" id="PS50975"/>
    </source>
</evidence>
<keyword evidence="8 13" id="KW-0067">ATP-binding</keyword>
<keyword evidence="4 13" id="KW-0436">Ligase</keyword>
<keyword evidence="16" id="KW-1185">Reference proteome</keyword>
<dbReference type="InterPro" id="IPR006335">
    <property type="entry name" value="Glut_biosynth"/>
</dbReference>
<evidence type="ECO:0000313" key="16">
    <source>
        <dbReference type="Proteomes" id="UP000014113"/>
    </source>
</evidence>
<dbReference type="PANTHER" id="PTHR38761:SF1">
    <property type="entry name" value="GLUTAMATE--CYSTEINE LIGASE"/>
    <property type="match status" value="1"/>
</dbReference>
<dbReference type="EC" id="6.3.2.3" evidence="13"/>
<dbReference type="AlphaFoldDB" id="S1N4A3"/>
<evidence type="ECO:0000313" key="15">
    <source>
        <dbReference type="EMBL" id="EOW80423.1"/>
    </source>
</evidence>
<evidence type="ECO:0000256" key="13">
    <source>
        <dbReference type="HAMAP-Rule" id="MF_00782"/>
    </source>
</evidence>
<comment type="caution">
    <text evidence="15">The sequence shown here is derived from an EMBL/GenBank/DDBJ whole genome shotgun (WGS) entry which is preliminary data.</text>
</comment>
<dbReference type="Pfam" id="PF04262">
    <property type="entry name" value="Glu_cys_ligase"/>
    <property type="match status" value="1"/>
</dbReference>
<dbReference type="Gene3D" id="3.30.470.20">
    <property type="entry name" value="ATP-grasp fold, B domain"/>
    <property type="match status" value="2"/>
</dbReference>
<evidence type="ECO:0000256" key="10">
    <source>
        <dbReference type="ARBA" id="ARBA00023211"/>
    </source>
</evidence>